<keyword evidence="1" id="KW-1133">Transmembrane helix</keyword>
<feature type="transmembrane region" description="Helical" evidence="1">
    <location>
        <begin position="150"/>
        <end position="170"/>
    </location>
</feature>
<dbReference type="GO" id="GO:0005886">
    <property type="term" value="C:plasma membrane"/>
    <property type="evidence" value="ECO:0007669"/>
    <property type="project" value="TreeGrafter"/>
</dbReference>
<dbReference type="AlphaFoldDB" id="A0AAX3W486"/>
<proteinExistence type="predicted"/>
<feature type="transmembrane region" description="Helical" evidence="1">
    <location>
        <begin position="36"/>
        <end position="55"/>
    </location>
</feature>
<feature type="transmembrane region" description="Helical" evidence="1">
    <location>
        <begin position="67"/>
        <end position="86"/>
    </location>
</feature>
<accession>A0AAX3W486</accession>
<evidence type="ECO:0000256" key="1">
    <source>
        <dbReference type="SAM" id="Phobius"/>
    </source>
</evidence>
<evidence type="ECO:0000313" key="3">
    <source>
        <dbReference type="Proteomes" id="UP001223261"/>
    </source>
</evidence>
<name>A0AAX3W486_MAMLE</name>
<feature type="transmembrane region" description="Helical" evidence="1">
    <location>
        <begin position="124"/>
        <end position="144"/>
    </location>
</feature>
<dbReference type="InterPro" id="IPR052712">
    <property type="entry name" value="Acid_resist_chaperone_HdeD"/>
</dbReference>
<protein>
    <submittedName>
        <fullName evidence="2">DUF308 domain-containing protein</fullName>
    </submittedName>
</protein>
<keyword evidence="1" id="KW-0812">Transmembrane</keyword>
<dbReference type="Proteomes" id="UP001223261">
    <property type="component" value="Chromosome"/>
</dbReference>
<dbReference type="InterPro" id="IPR005325">
    <property type="entry name" value="DUF308_memb"/>
</dbReference>
<reference evidence="2" key="1">
    <citation type="journal article" date="2023" name="Antibiotics">
        <title>Prevalence and Molecular Characterization of Methicillin-Resistant Staphylococci (MRS) and Mammaliicocci (MRM) in Dromedary Camels from Algeria: First Detection of SCCmec-mecC Hybrid in Methicillin-Resistant Mammaliicoccus lentus.</title>
        <authorList>
            <person name="Belhout C."/>
            <person name="Boyen F."/>
            <person name="Vereecke N."/>
            <person name="Theuns S."/>
            <person name="Taibi N."/>
            <person name="Stegger M."/>
            <person name="de la Fe-Rodriguez P.Y."/>
            <person name="Bouayad L."/>
            <person name="Elgroud R."/>
            <person name="Butaye P."/>
        </authorList>
    </citation>
    <scope>NUCLEOTIDE SEQUENCE</scope>
    <source>
        <strain evidence="2">7048</strain>
    </source>
</reference>
<feature type="transmembrane region" description="Helical" evidence="1">
    <location>
        <begin position="12"/>
        <end position="30"/>
    </location>
</feature>
<dbReference type="Pfam" id="PF03729">
    <property type="entry name" value="DUF308"/>
    <property type="match status" value="2"/>
</dbReference>
<dbReference type="RefSeq" id="WP_282861972.1">
    <property type="nucleotide sequence ID" value="NZ_CP118848.1"/>
</dbReference>
<dbReference type="EMBL" id="CP118848">
    <property type="protein sequence ID" value="WHI59620.1"/>
    <property type="molecule type" value="Genomic_DNA"/>
</dbReference>
<keyword evidence="1" id="KW-0472">Membrane</keyword>
<dbReference type="PANTHER" id="PTHR34989">
    <property type="entry name" value="PROTEIN HDED"/>
    <property type="match status" value="1"/>
</dbReference>
<organism evidence="2 3">
    <name type="scientific">Mammaliicoccus lentus</name>
    <name type="common">Staphylococcus lentus</name>
    <dbReference type="NCBI Taxonomy" id="42858"/>
    <lineage>
        <taxon>Bacteria</taxon>
        <taxon>Bacillati</taxon>
        <taxon>Bacillota</taxon>
        <taxon>Bacilli</taxon>
        <taxon>Bacillales</taxon>
        <taxon>Staphylococcaceae</taxon>
        <taxon>Mammaliicoccus</taxon>
    </lineage>
</organism>
<evidence type="ECO:0000313" key="2">
    <source>
        <dbReference type="EMBL" id="WHI59620.1"/>
    </source>
</evidence>
<gene>
    <name evidence="2" type="ORF">PYH69_13025</name>
</gene>
<dbReference type="PANTHER" id="PTHR34989:SF1">
    <property type="entry name" value="PROTEIN HDED"/>
    <property type="match status" value="1"/>
</dbReference>
<sequence>MANQNSKFRWPSFVIGGIFLIIGIVIFSYPVENFYAITWLIGLFSLISGILEIVFRRANKKVMGVPSGWTFVLGIINIVFGLVVMFNSAESSVFLIYIFAVWFMINNVIAIFTVTPAERSNGMFHLLSIILNVIGILIAIVLLFNPLLAAVFISFMIGFMFALFGVFYVIDALSS</sequence>
<feature type="transmembrane region" description="Helical" evidence="1">
    <location>
        <begin position="92"/>
        <end position="112"/>
    </location>
</feature>